<evidence type="ECO:0000256" key="2">
    <source>
        <dbReference type="SAM" id="Phobius"/>
    </source>
</evidence>
<keyword evidence="2" id="KW-0812">Transmembrane</keyword>
<proteinExistence type="predicted"/>
<comment type="caution">
    <text evidence="3">The sequence shown here is derived from an EMBL/GenBank/DDBJ whole genome shotgun (WGS) entry which is preliminary data.</text>
</comment>
<accession>A0A6G1BPC8</accession>
<keyword evidence="4" id="KW-1185">Reference proteome</keyword>
<protein>
    <submittedName>
        <fullName evidence="3">Uncharacterized protein</fullName>
    </submittedName>
</protein>
<dbReference type="AlphaFoldDB" id="A0A6G1BPC8"/>
<evidence type="ECO:0000313" key="3">
    <source>
        <dbReference type="EMBL" id="KAF0889829.1"/>
    </source>
</evidence>
<dbReference type="Proteomes" id="UP000479710">
    <property type="component" value="Unassembled WGS sequence"/>
</dbReference>
<gene>
    <name evidence="3" type="ORF">E2562_033219</name>
</gene>
<feature type="compositionally biased region" description="Basic and acidic residues" evidence="1">
    <location>
        <begin position="1"/>
        <end position="19"/>
    </location>
</feature>
<feature type="transmembrane region" description="Helical" evidence="2">
    <location>
        <begin position="128"/>
        <end position="148"/>
    </location>
</feature>
<organism evidence="3 4">
    <name type="scientific">Oryza meyeriana var. granulata</name>
    <dbReference type="NCBI Taxonomy" id="110450"/>
    <lineage>
        <taxon>Eukaryota</taxon>
        <taxon>Viridiplantae</taxon>
        <taxon>Streptophyta</taxon>
        <taxon>Embryophyta</taxon>
        <taxon>Tracheophyta</taxon>
        <taxon>Spermatophyta</taxon>
        <taxon>Magnoliopsida</taxon>
        <taxon>Liliopsida</taxon>
        <taxon>Poales</taxon>
        <taxon>Poaceae</taxon>
        <taxon>BOP clade</taxon>
        <taxon>Oryzoideae</taxon>
        <taxon>Oryzeae</taxon>
        <taxon>Oryzinae</taxon>
        <taxon>Oryza</taxon>
        <taxon>Oryza meyeriana</taxon>
    </lineage>
</organism>
<evidence type="ECO:0000313" key="4">
    <source>
        <dbReference type="Proteomes" id="UP000479710"/>
    </source>
</evidence>
<keyword evidence="2" id="KW-1133">Transmembrane helix</keyword>
<sequence>MIEAATDKLRASTTREDQAAHQAPDPTPAAKETMSKPQEAATDKPRATKPTSLKFRIKLFKPQEPTPKLQEEATTAKLKDKNHGEEKKVHGGGTKFVISNLHVLEAKEMAMMAISGDMSIFQEMRQKLVGGGLLGLGHCLLGGWGWVWGLVSSLVFSCGAGARLVSGSLDHATDQSHIRRWKVADDENSERCSWPRLIQHRIKAVGARNAYDPPRLQLIVWGLMQRLWHPFVQNLQRDMVFLCYLQVLVSRHG</sequence>
<feature type="compositionally biased region" description="Basic and acidic residues" evidence="1">
    <location>
        <begin position="77"/>
        <end position="89"/>
    </location>
</feature>
<feature type="region of interest" description="Disordered" evidence="1">
    <location>
        <begin position="1"/>
        <end position="91"/>
    </location>
</feature>
<evidence type="ECO:0000256" key="1">
    <source>
        <dbReference type="SAM" id="MobiDB-lite"/>
    </source>
</evidence>
<name>A0A6G1BPC8_9ORYZ</name>
<dbReference type="EMBL" id="SPHZ02000012">
    <property type="protein sequence ID" value="KAF0889829.1"/>
    <property type="molecule type" value="Genomic_DNA"/>
</dbReference>
<keyword evidence="2" id="KW-0472">Membrane</keyword>
<reference evidence="3 4" key="1">
    <citation type="submission" date="2019-11" db="EMBL/GenBank/DDBJ databases">
        <title>Whole genome sequence of Oryza granulata.</title>
        <authorList>
            <person name="Li W."/>
        </authorList>
    </citation>
    <scope>NUCLEOTIDE SEQUENCE [LARGE SCALE GENOMIC DNA]</scope>
    <source>
        <strain evidence="4">cv. Menghai</strain>
        <tissue evidence="3">Leaf</tissue>
    </source>
</reference>